<proteinExistence type="inferred from homology"/>
<evidence type="ECO:0000256" key="4">
    <source>
        <dbReference type="ARBA" id="ARBA00022825"/>
    </source>
</evidence>
<protein>
    <submittedName>
        <fullName evidence="5">Type 1 glutamine amidotransferase-like domain-containing protein</fullName>
    </submittedName>
</protein>
<keyword evidence="4" id="KW-0720">Serine protease</keyword>
<evidence type="ECO:0000256" key="3">
    <source>
        <dbReference type="ARBA" id="ARBA00022801"/>
    </source>
</evidence>
<keyword evidence="3" id="KW-0378">Hydrolase</keyword>
<dbReference type="InterPro" id="IPR029062">
    <property type="entry name" value="Class_I_gatase-like"/>
</dbReference>
<dbReference type="GO" id="GO:0006508">
    <property type="term" value="P:proteolysis"/>
    <property type="evidence" value="ECO:0007669"/>
    <property type="project" value="UniProtKB-KW"/>
</dbReference>
<evidence type="ECO:0000256" key="1">
    <source>
        <dbReference type="ARBA" id="ARBA00006534"/>
    </source>
</evidence>
<accession>A0A9D7XLX9</accession>
<dbReference type="EMBL" id="JADKIO010000008">
    <property type="protein sequence ID" value="MBK9797044.1"/>
    <property type="molecule type" value="Genomic_DNA"/>
</dbReference>
<organism evidence="5 6">
    <name type="scientific">Candidatus Geothrix skivensis</name>
    <dbReference type="NCBI Taxonomy" id="2954439"/>
    <lineage>
        <taxon>Bacteria</taxon>
        <taxon>Pseudomonadati</taxon>
        <taxon>Acidobacteriota</taxon>
        <taxon>Holophagae</taxon>
        <taxon>Holophagales</taxon>
        <taxon>Holophagaceae</taxon>
        <taxon>Geothrix</taxon>
    </lineage>
</organism>
<gene>
    <name evidence="5" type="ORF">IPP58_11205</name>
</gene>
<dbReference type="GO" id="GO:0008236">
    <property type="term" value="F:serine-type peptidase activity"/>
    <property type="evidence" value="ECO:0007669"/>
    <property type="project" value="UniProtKB-KW"/>
</dbReference>
<keyword evidence="5" id="KW-0315">Glutamine amidotransferase</keyword>
<dbReference type="PANTHER" id="PTHR36175:SF1">
    <property type="entry name" value="CYANOPHYCINASE"/>
    <property type="match status" value="1"/>
</dbReference>
<comment type="similarity">
    <text evidence="1">Belongs to the peptidase S51 family.</text>
</comment>
<dbReference type="SUPFAM" id="SSF52317">
    <property type="entry name" value="Class I glutamine amidotransferase-like"/>
    <property type="match status" value="1"/>
</dbReference>
<evidence type="ECO:0000313" key="5">
    <source>
        <dbReference type="EMBL" id="MBK9797044.1"/>
    </source>
</evidence>
<sequence>MRNPMTLGRSLLMGLLAMLAVTVSAGARVTRHRVGSPVDATPKLQGPAYTLGGGAKDVFEALQWMIDQVRGEDAAAKVDVVVLRATGGDAYNPRILSLDGVNSVETLVLTSREDSEDPEVEATVRRAEVVFFAGGNQCHYVKYFQGTRLDAAVKSVVARGGAVGGTSAGCAILGPVVFDACRLGAKSELTSAKALADPYHPEISFTTDWFRWPHLEGVLTDTHFVPRNRMGRTMAFLARLVQDGVTPRALGVAVNERTSLVVDRNGLARVAGEGPVFMVLADHRPEVCQPGRPLSYLGFKVWRLGPGQTFDLAHRPTSGFTLRSVVKGQISEDPYLEAPASSPQP</sequence>
<dbReference type="CDD" id="cd03145">
    <property type="entry name" value="GAT1_cyanophycinase"/>
    <property type="match status" value="1"/>
</dbReference>
<name>A0A9D7XLX9_9BACT</name>
<dbReference type="Gene3D" id="3.40.50.880">
    <property type="match status" value="1"/>
</dbReference>
<dbReference type="Pfam" id="PF03575">
    <property type="entry name" value="Peptidase_S51"/>
    <property type="match status" value="1"/>
</dbReference>
<comment type="caution">
    <text evidence="5">The sequence shown here is derived from an EMBL/GenBank/DDBJ whole genome shotgun (WGS) entry which is preliminary data.</text>
</comment>
<dbReference type="Proteomes" id="UP000886657">
    <property type="component" value="Unassembled WGS sequence"/>
</dbReference>
<dbReference type="PANTHER" id="PTHR36175">
    <property type="entry name" value="CYANOPHYCINASE"/>
    <property type="match status" value="1"/>
</dbReference>
<evidence type="ECO:0000256" key="2">
    <source>
        <dbReference type="ARBA" id="ARBA00022670"/>
    </source>
</evidence>
<dbReference type="InterPro" id="IPR005320">
    <property type="entry name" value="Peptidase_S51"/>
</dbReference>
<dbReference type="AlphaFoldDB" id="A0A9D7XLX9"/>
<evidence type="ECO:0000313" key="6">
    <source>
        <dbReference type="Proteomes" id="UP000886657"/>
    </source>
</evidence>
<reference evidence="5" key="1">
    <citation type="submission" date="2020-10" db="EMBL/GenBank/DDBJ databases">
        <title>Connecting structure to function with the recovery of over 1000 high-quality activated sludge metagenome-assembled genomes encoding full-length rRNA genes using long-read sequencing.</title>
        <authorList>
            <person name="Singleton C.M."/>
            <person name="Petriglieri F."/>
            <person name="Kristensen J.M."/>
            <person name="Kirkegaard R.H."/>
            <person name="Michaelsen T.Y."/>
            <person name="Andersen M.H."/>
            <person name="Karst S.M."/>
            <person name="Dueholm M.S."/>
            <person name="Nielsen P.H."/>
            <person name="Albertsen M."/>
        </authorList>
    </citation>
    <scope>NUCLEOTIDE SEQUENCE</scope>
    <source>
        <strain evidence="5">Skiv_18-Q3-R9-52_MAXAC.067</strain>
    </source>
</reference>
<keyword evidence="2" id="KW-0645">Protease</keyword>